<dbReference type="Proteomes" id="UP001378188">
    <property type="component" value="Unassembled WGS sequence"/>
</dbReference>
<dbReference type="GO" id="GO:0016020">
    <property type="term" value="C:membrane"/>
    <property type="evidence" value="ECO:0007669"/>
    <property type="project" value="TreeGrafter"/>
</dbReference>
<feature type="domain" description="Acyltransferase 3" evidence="2">
    <location>
        <begin position="16"/>
        <end position="322"/>
    </location>
</feature>
<feature type="transmembrane region" description="Helical" evidence="1">
    <location>
        <begin position="277"/>
        <end position="295"/>
    </location>
</feature>
<dbReference type="GO" id="GO:0000271">
    <property type="term" value="P:polysaccharide biosynthetic process"/>
    <property type="evidence" value="ECO:0007669"/>
    <property type="project" value="TreeGrafter"/>
</dbReference>
<feature type="transmembrane region" description="Helical" evidence="1">
    <location>
        <begin position="151"/>
        <end position="169"/>
    </location>
</feature>
<dbReference type="EC" id="2.3.-.-" evidence="3"/>
<dbReference type="GO" id="GO:0016747">
    <property type="term" value="F:acyltransferase activity, transferring groups other than amino-acyl groups"/>
    <property type="evidence" value="ECO:0007669"/>
    <property type="project" value="InterPro"/>
</dbReference>
<evidence type="ECO:0000313" key="3">
    <source>
        <dbReference type="EMBL" id="MEJ8572820.1"/>
    </source>
</evidence>
<feature type="transmembrane region" description="Helical" evidence="1">
    <location>
        <begin position="59"/>
        <end position="82"/>
    </location>
</feature>
<dbReference type="PANTHER" id="PTHR23028:SF53">
    <property type="entry name" value="ACYL_TRANSF_3 DOMAIN-CONTAINING PROTEIN"/>
    <property type="match status" value="1"/>
</dbReference>
<feature type="transmembrane region" description="Helical" evidence="1">
    <location>
        <begin position="181"/>
        <end position="203"/>
    </location>
</feature>
<feature type="transmembrane region" description="Helical" evidence="1">
    <location>
        <begin position="94"/>
        <end position="112"/>
    </location>
</feature>
<keyword evidence="3" id="KW-0012">Acyltransferase</keyword>
<feature type="transmembrane region" description="Helical" evidence="1">
    <location>
        <begin position="118"/>
        <end position="139"/>
    </location>
</feature>
<accession>A0AAW9RVA5</accession>
<comment type="caution">
    <text evidence="3">The sequence shown here is derived from an EMBL/GenBank/DDBJ whole genome shotgun (WGS) entry which is preliminary data.</text>
</comment>
<keyword evidence="3" id="KW-0808">Transferase</keyword>
<evidence type="ECO:0000259" key="2">
    <source>
        <dbReference type="Pfam" id="PF01757"/>
    </source>
</evidence>
<keyword evidence="1" id="KW-0812">Transmembrane</keyword>
<dbReference type="Pfam" id="PF01757">
    <property type="entry name" value="Acyl_transf_3"/>
    <property type="match status" value="1"/>
</dbReference>
<keyword evidence="1" id="KW-1133">Transmembrane helix</keyword>
<name>A0AAW9RVA5_9HYPH</name>
<evidence type="ECO:0000256" key="1">
    <source>
        <dbReference type="SAM" id="Phobius"/>
    </source>
</evidence>
<keyword evidence="4" id="KW-1185">Reference proteome</keyword>
<dbReference type="InterPro" id="IPR050879">
    <property type="entry name" value="Acyltransferase_3"/>
</dbReference>
<dbReference type="RefSeq" id="WP_340330521.1">
    <property type="nucleotide sequence ID" value="NZ_JAZHOF010000006.1"/>
</dbReference>
<reference evidence="3 4" key="1">
    <citation type="submission" date="2024-02" db="EMBL/GenBank/DDBJ databases">
        <title>Genome analysis and characterization of Microbaculum marinisediminis sp. nov., isolated from marine sediment.</title>
        <authorList>
            <person name="Du Z.-J."/>
            <person name="Ye Y.-Q."/>
            <person name="Zhang Z.-R."/>
            <person name="Yuan S.-M."/>
            <person name="Zhang X.-Y."/>
        </authorList>
    </citation>
    <scope>NUCLEOTIDE SEQUENCE [LARGE SCALE GENOMIC DNA]</scope>
    <source>
        <strain evidence="3 4">SDUM1044001</strain>
    </source>
</reference>
<dbReference type="EMBL" id="JAZHOF010000006">
    <property type="protein sequence ID" value="MEJ8572820.1"/>
    <property type="molecule type" value="Genomic_DNA"/>
</dbReference>
<evidence type="ECO:0000313" key="4">
    <source>
        <dbReference type="Proteomes" id="UP001378188"/>
    </source>
</evidence>
<sequence length="354" mass="39194">MSASDPSAIQSMSHVRGLDSLRFVAAAIVALSHGATFPARQYFDSGSGIERAIGAANELAFNGSAAVLVFFVVSGFCIHYPVTQGMDLRAGPFWVRRTIRVGVPLIVMIAIAELIGPTAAAALTVILWTLYCELIYYALYPVLRKIIDRVGLSLVLVVSTVISFSIILSDWETLFYWEYSIWLTWLVALPVWLLGCLVAERMATVRRPDPGATIWHWRAAVWMYSVASLAFFHHGGIQIGNPALLLPFGFLAAAWVEREIACFQYRQPFAILEWAGRWSFSLYLVHNVVIALLPLGDTHLVADWLVRVVAIVVASLAFYWVVERPSHEFARSASRRLAGRQALAAAMSNPPSTR</sequence>
<organism evidence="3 4">
    <name type="scientific">Microbaculum marinum</name>
    <dbReference type="NCBI Taxonomy" id="1764581"/>
    <lineage>
        <taxon>Bacteria</taxon>
        <taxon>Pseudomonadati</taxon>
        <taxon>Pseudomonadota</taxon>
        <taxon>Alphaproteobacteria</taxon>
        <taxon>Hyphomicrobiales</taxon>
        <taxon>Tepidamorphaceae</taxon>
        <taxon>Microbaculum</taxon>
    </lineage>
</organism>
<feature type="transmembrane region" description="Helical" evidence="1">
    <location>
        <begin position="301"/>
        <end position="322"/>
    </location>
</feature>
<proteinExistence type="predicted"/>
<keyword evidence="1" id="KW-0472">Membrane</keyword>
<gene>
    <name evidence="3" type="ORF">V3328_15120</name>
</gene>
<dbReference type="AlphaFoldDB" id="A0AAW9RVA5"/>
<dbReference type="InterPro" id="IPR002656">
    <property type="entry name" value="Acyl_transf_3_dom"/>
</dbReference>
<dbReference type="PANTHER" id="PTHR23028">
    <property type="entry name" value="ACETYLTRANSFERASE"/>
    <property type="match status" value="1"/>
</dbReference>
<feature type="transmembrane region" description="Helical" evidence="1">
    <location>
        <begin position="21"/>
        <end position="39"/>
    </location>
</feature>
<protein>
    <submittedName>
        <fullName evidence="3">Acyltransferase</fullName>
        <ecNumber evidence="3">2.3.-.-</ecNumber>
    </submittedName>
</protein>